<dbReference type="GO" id="GO:0003862">
    <property type="term" value="F:3-isopropylmalate dehydrogenase activity"/>
    <property type="evidence" value="ECO:0007669"/>
    <property type="project" value="UniProtKB-EC"/>
</dbReference>
<keyword evidence="9" id="KW-0460">Magnesium</keyword>
<keyword evidence="11" id="KW-0520">NAD</keyword>
<dbReference type="SMART" id="SM01329">
    <property type="entry name" value="Iso_dh"/>
    <property type="match status" value="1"/>
</dbReference>
<keyword evidence="8" id="KW-0479">Metal-binding</keyword>
<dbReference type="RefSeq" id="WP_100342948.1">
    <property type="nucleotide sequence ID" value="NZ_PGFB01000001.1"/>
</dbReference>
<keyword evidence="13" id="KW-0100">Branched-chain amino acid biosynthesis</keyword>
<dbReference type="AlphaFoldDB" id="A0A2M9C387"/>
<keyword evidence="7" id="KW-0028">Amino-acid biosynthesis</keyword>
<evidence type="ECO:0000256" key="5">
    <source>
        <dbReference type="ARBA" id="ARBA00013101"/>
    </source>
</evidence>
<evidence type="ECO:0000256" key="10">
    <source>
        <dbReference type="ARBA" id="ARBA00023002"/>
    </source>
</evidence>
<dbReference type="FunFam" id="3.40.718.10:FF:000006">
    <property type="entry name" value="3-isopropylmalate dehydrogenase"/>
    <property type="match status" value="1"/>
</dbReference>
<evidence type="ECO:0000256" key="8">
    <source>
        <dbReference type="ARBA" id="ARBA00022723"/>
    </source>
</evidence>
<dbReference type="GO" id="GO:0000287">
    <property type="term" value="F:magnesium ion binding"/>
    <property type="evidence" value="ECO:0007669"/>
    <property type="project" value="InterPro"/>
</dbReference>
<feature type="domain" description="Isopropylmalate dehydrogenase-like" evidence="15">
    <location>
        <begin position="5"/>
        <end position="356"/>
    </location>
</feature>
<keyword evidence="6" id="KW-0432">Leucine biosynthesis</keyword>
<evidence type="ECO:0000256" key="13">
    <source>
        <dbReference type="ARBA" id="ARBA00023304"/>
    </source>
</evidence>
<dbReference type="PANTHER" id="PTHR43275:SF1">
    <property type="entry name" value="D-MALATE DEHYDROGENASE [DECARBOXYLATING]"/>
    <property type="match status" value="1"/>
</dbReference>
<dbReference type="PROSITE" id="PS00470">
    <property type="entry name" value="IDH_IMDH"/>
    <property type="match status" value="1"/>
</dbReference>
<comment type="caution">
    <text evidence="16">The sequence shown here is derived from an EMBL/GenBank/DDBJ whole genome shotgun (WGS) entry which is preliminary data.</text>
</comment>
<evidence type="ECO:0000256" key="11">
    <source>
        <dbReference type="ARBA" id="ARBA00023027"/>
    </source>
</evidence>
<reference evidence="16 17" key="1">
    <citation type="submission" date="2017-11" db="EMBL/GenBank/DDBJ databases">
        <title>Genomic Encyclopedia of Archaeal and Bacterial Type Strains, Phase II (KMG-II): From Individual Species to Whole Genera.</title>
        <authorList>
            <person name="Goeker M."/>
        </authorList>
    </citation>
    <scope>NUCLEOTIDE SEQUENCE [LARGE SCALE GENOMIC DNA]</scope>
    <source>
        <strain evidence="16 17">DSM 25625</strain>
    </source>
</reference>
<gene>
    <name evidence="16" type="ORF">CLV54_0025</name>
</gene>
<comment type="cofactor">
    <cofactor evidence="2">
        <name>Mg(2+)</name>
        <dbReference type="ChEBI" id="CHEBI:18420"/>
    </cofactor>
</comment>
<dbReference type="GO" id="GO:0009098">
    <property type="term" value="P:L-leucine biosynthetic process"/>
    <property type="evidence" value="ECO:0007669"/>
    <property type="project" value="UniProtKB-KW"/>
</dbReference>
<evidence type="ECO:0000256" key="1">
    <source>
        <dbReference type="ARBA" id="ARBA00001936"/>
    </source>
</evidence>
<evidence type="ECO:0000256" key="9">
    <source>
        <dbReference type="ARBA" id="ARBA00022842"/>
    </source>
</evidence>
<comment type="similarity">
    <text evidence="3">Belongs to the isocitrate and isopropylmalate dehydrogenases family. LeuB type 1 subfamily.</text>
</comment>
<dbReference type="PANTHER" id="PTHR43275">
    <property type="entry name" value="D-MALATE DEHYDROGENASE [DECARBOXYLATING]"/>
    <property type="match status" value="1"/>
</dbReference>
<dbReference type="InterPro" id="IPR050501">
    <property type="entry name" value="ICDH/IPMDH"/>
</dbReference>
<evidence type="ECO:0000256" key="3">
    <source>
        <dbReference type="ARBA" id="ARBA00008319"/>
    </source>
</evidence>
<evidence type="ECO:0000256" key="12">
    <source>
        <dbReference type="ARBA" id="ARBA00023211"/>
    </source>
</evidence>
<dbReference type="Gene3D" id="3.40.718.10">
    <property type="entry name" value="Isopropylmalate Dehydrogenase"/>
    <property type="match status" value="1"/>
</dbReference>
<dbReference type="SUPFAM" id="SSF53659">
    <property type="entry name" value="Isocitrate/Isopropylmalate dehydrogenase-like"/>
    <property type="match status" value="1"/>
</dbReference>
<protein>
    <recommendedName>
        <fullName evidence="5">3-isopropylmalate dehydrogenase</fullName>
        <ecNumber evidence="5">1.1.1.85</ecNumber>
    </recommendedName>
    <alternativeName>
        <fullName evidence="14">3-IPM-DH</fullName>
    </alternativeName>
</protein>
<evidence type="ECO:0000256" key="6">
    <source>
        <dbReference type="ARBA" id="ARBA00022430"/>
    </source>
</evidence>
<organism evidence="16 17">
    <name type="scientific">Compostimonas suwonensis</name>
    <dbReference type="NCBI Taxonomy" id="1048394"/>
    <lineage>
        <taxon>Bacteria</taxon>
        <taxon>Bacillati</taxon>
        <taxon>Actinomycetota</taxon>
        <taxon>Actinomycetes</taxon>
        <taxon>Micrococcales</taxon>
        <taxon>Microbacteriaceae</taxon>
        <taxon>Compostimonas</taxon>
    </lineage>
</organism>
<keyword evidence="10" id="KW-0560">Oxidoreductase</keyword>
<dbReference type="OrthoDB" id="5289857at2"/>
<comment type="cofactor">
    <cofactor evidence="1">
        <name>Mn(2+)</name>
        <dbReference type="ChEBI" id="CHEBI:29035"/>
    </cofactor>
</comment>
<evidence type="ECO:0000256" key="7">
    <source>
        <dbReference type="ARBA" id="ARBA00022605"/>
    </source>
</evidence>
<dbReference type="EC" id="1.1.1.85" evidence="5"/>
<evidence type="ECO:0000256" key="2">
    <source>
        <dbReference type="ARBA" id="ARBA00001946"/>
    </source>
</evidence>
<dbReference type="InterPro" id="IPR019818">
    <property type="entry name" value="IsoCit/isopropylmalate_DH_CS"/>
</dbReference>
<keyword evidence="12" id="KW-0464">Manganese</keyword>
<comment type="subunit">
    <text evidence="4">Homodimer.</text>
</comment>
<sequence length="365" mass="38432">MSRFQIAVIGGDGIGPEITDQAMRVAVAAAATVGHELELVDLDASALRWLRTGVALPDEQLEAARAADAVYLGAIGLPEARHPDGREVNGDVILGLRTGLDLYAGIRPAKTYPGVPRVLTSTADIDYVVVRENVEGMFASRKGGARVGDAVVTDTLIVTRAGTERVVRHAFELARARHARRPERPAIVTVVDKSNAFASYAFFRQIFDDVAAEFPDVKRGYAYIDAMTTFQVQHPERFDVVVTENLFGDIISDLAGATVGGLGLAASADVGDDHGMFQSAHGSAPDIAGRGIANPTAAILSAALMLNWLGTSRDDEAATIAGERIDTAVAKVLQSGDTLTPDLGGSATSAQFGDAVVRAVEDDSH</sequence>
<keyword evidence="17" id="KW-1185">Reference proteome</keyword>
<dbReference type="EMBL" id="PGFB01000001">
    <property type="protein sequence ID" value="PJJ65000.1"/>
    <property type="molecule type" value="Genomic_DNA"/>
</dbReference>
<dbReference type="InterPro" id="IPR024084">
    <property type="entry name" value="IsoPropMal-DH-like_dom"/>
</dbReference>
<dbReference type="GO" id="GO:0051287">
    <property type="term" value="F:NAD binding"/>
    <property type="evidence" value="ECO:0007669"/>
    <property type="project" value="InterPro"/>
</dbReference>
<dbReference type="Pfam" id="PF00180">
    <property type="entry name" value="Iso_dh"/>
    <property type="match status" value="1"/>
</dbReference>
<name>A0A2M9C387_9MICO</name>
<evidence type="ECO:0000313" key="16">
    <source>
        <dbReference type="EMBL" id="PJJ65000.1"/>
    </source>
</evidence>
<accession>A0A2M9C387</accession>
<evidence type="ECO:0000259" key="15">
    <source>
        <dbReference type="SMART" id="SM01329"/>
    </source>
</evidence>
<dbReference type="Proteomes" id="UP000230161">
    <property type="component" value="Unassembled WGS sequence"/>
</dbReference>
<proteinExistence type="inferred from homology"/>
<evidence type="ECO:0000313" key="17">
    <source>
        <dbReference type="Proteomes" id="UP000230161"/>
    </source>
</evidence>
<evidence type="ECO:0000256" key="4">
    <source>
        <dbReference type="ARBA" id="ARBA00011738"/>
    </source>
</evidence>
<evidence type="ECO:0000256" key="14">
    <source>
        <dbReference type="ARBA" id="ARBA00033138"/>
    </source>
</evidence>